<organism evidence="1 2">
    <name type="scientific">Niastella koreensis</name>
    <dbReference type="NCBI Taxonomy" id="354356"/>
    <lineage>
        <taxon>Bacteria</taxon>
        <taxon>Pseudomonadati</taxon>
        <taxon>Bacteroidota</taxon>
        <taxon>Chitinophagia</taxon>
        <taxon>Chitinophagales</taxon>
        <taxon>Chitinophagaceae</taxon>
        <taxon>Niastella</taxon>
    </lineage>
</organism>
<accession>A0ABX3NMH2</accession>
<sequence length="221" mass="25290">MDKEQNIIYSGHVYNDTTLTGDFQGTETMPCLHKALFVGSNLFTTALTSKSDMKGFLIAISLISLVLSCGHSASGTLDYNTLNYDTSRTVILTWDTTKYRFPKGSEPLPLTQSDLTLIDSLLNDAIDSFNIQFTHGMYEAFDRKVPIDSFIIVQQKYKNQYYPFKDVNGQRVVTIIGFSTEFPLWKKEMYQPRLHYGMRMFELRVNLTEKNRDNLHSGDFG</sequence>
<evidence type="ECO:0000313" key="2">
    <source>
        <dbReference type="Proteomes" id="UP000192277"/>
    </source>
</evidence>
<proteinExistence type="predicted"/>
<protein>
    <submittedName>
        <fullName evidence="1">Uncharacterized protein</fullName>
    </submittedName>
</protein>
<keyword evidence="2" id="KW-1185">Reference proteome</keyword>
<dbReference type="Proteomes" id="UP000192277">
    <property type="component" value="Unassembled WGS sequence"/>
</dbReference>
<name>A0ABX3NMH2_9BACT</name>
<evidence type="ECO:0000313" key="1">
    <source>
        <dbReference type="EMBL" id="OQP39392.1"/>
    </source>
</evidence>
<dbReference type="EMBL" id="LWBO01000084">
    <property type="protein sequence ID" value="OQP39392.1"/>
    <property type="molecule type" value="Genomic_DNA"/>
</dbReference>
<comment type="caution">
    <text evidence="1">The sequence shown here is derived from an EMBL/GenBank/DDBJ whole genome shotgun (WGS) entry which is preliminary data.</text>
</comment>
<gene>
    <name evidence="1" type="ORF">A4D02_18960</name>
</gene>
<reference evidence="1 2" key="1">
    <citation type="submission" date="2016-04" db="EMBL/GenBank/DDBJ databases">
        <authorList>
            <person name="Chen L."/>
            <person name="Zhuang W."/>
            <person name="Wang G."/>
        </authorList>
    </citation>
    <scope>NUCLEOTIDE SEQUENCE [LARGE SCALE GENOMIC DNA]</scope>
    <source>
        <strain evidence="2">GR20</strain>
    </source>
</reference>